<dbReference type="Gene3D" id="1.20.5.170">
    <property type="match status" value="1"/>
</dbReference>
<dbReference type="InterPro" id="IPR024750">
    <property type="entry name" value="Ca_ATPase_N_dom"/>
</dbReference>
<keyword evidence="5" id="KW-1185">Reference proteome</keyword>
<dbReference type="EMBL" id="JASCZI010000059">
    <property type="protein sequence ID" value="MED6107975.1"/>
    <property type="molecule type" value="Genomic_DNA"/>
</dbReference>
<organism evidence="4 5">
    <name type="scientific">Stylosanthes scabra</name>
    <dbReference type="NCBI Taxonomy" id="79078"/>
    <lineage>
        <taxon>Eukaryota</taxon>
        <taxon>Viridiplantae</taxon>
        <taxon>Streptophyta</taxon>
        <taxon>Embryophyta</taxon>
        <taxon>Tracheophyta</taxon>
        <taxon>Spermatophyta</taxon>
        <taxon>Magnoliopsida</taxon>
        <taxon>eudicotyledons</taxon>
        <taxon>Gunneridae</taxon>
        <taxon>Pentapetalae</taxon>
        <taxon>rosids</taxon>
        <taxon>fabids</taxon>
        <taxon>Fabales</taxon>
        <taxon>Fabaceae</taxon>
        <taxon>Papilionoideae</taxon>
        <taxon>50 kb inversion clade</taxon>
        <taxon>dalbergioids sensu lato</taxon>
        <taxon>Dalbergieae</taxon>
        <taxon>Pterocarpus clade</taxon>
        <taxon>Stylosanthes</taxon>
    </lineage>
</organism>
<keyword evidence="2" id="KW-0472">Membrane</keyword>
<feature type="transmembrane region" description="Helical" evidence="2">
    <location>
        <begin position="87"/>
        <end position="108"/>
    </location>
</feature>
<feature type="domain" description="Calcium-transporting P-type ATPase N-terminal autoinhibitory" evidence="3">
    <location>
        <begin position="233"/>
        <end position="263"/>
    </location>
</feature>
<proteinExistence type="predicted"/>
<feature type="transmembrane region" description="Helical" evidence="2">
    <location>
        <begin position="141"/>
        <end position="158"/>
    </location>
</feature>
<feature type="transmembrane region" description="Helical" evidence="2">
    <location>
        <begin position="50"/>
        <end position="66"/>
    </location>
</feature>
<evidence type="ECO:0000313" key="5">
    <source>
        <dbReference type="Proteomes" id="UP001341840"/>
    </source>
</evidence>
<protein>
    <recommendedName>
        <fullName evidence="3">Calcium-transporting P-type ATPase N-terminal autoinhibitory domain-containing protein</fullName>
    </recommendedName>
</protein>
<evidence type="ECO:0000256" key="2">
    <source>
        <dbReference type="SAM" id="Phobius"/>
    </source>
</evidence>
<sequence length="318" mass="36235">MMRFLTQLNKKGSFLWRLASVSSAVLGLICYALSSSFNHLFGKWNPYKITLYTLFSSITFLVAVLAKDWQRSSILTSIARKWQRFRIFRFRSVTTFLVMLLTTVFSFFSDRAAAGAAKPDVYSVVSSVAFSAMSLSLSRNVPFIFEELLYFFMGIFIAQMMKIKLLLGFFVGIVVSFLFVILHSLVHAHGVASLQASGENHAISNTAAAPSTVQRDENEGSPGPCVPIGNGLIDRLKRWRQAALVLNASRRFRYSLDLNKEEEREQIRRKIRNHAQVIRNAYLFKVSSERETIESLLTPSDDDDDKEEDEEEKEKEKR</sequence>
<gene>
    <name evidence="4" type="ORF">PIB30_019202</name>
</gene>
<comment type="caution">
    <text evidence="4">The sequence shown here is derived from an EMBL/GenBank/DDBJ whole genome shotgun (WGS) entry which is preliminary data.</text>
</comment>
<evidence type="ECO:0000256" key="1">
    <source>
        <dbReference type="SAM" id="MobiDB-lite"/>
    </source>
</evidence>
<keyword evidence="2" id="KW-0812">Transmembrane</keyword>
<evidence type="ECO:0000259" key="3">
    <source>
        <dbReference type="Pfam" id="PF12515"/>
    </source>
</evidence>
<feature type="region of interest" description="Disordered" evidence="1">
    <location>
        <begin position="293"/>
        <end position="318"/>
    </location>
</feature>
<evidence type="ECO:0000313" key="4">
    <source>
        <dbReference type="EMBL" id="MED6107975.1"/>
    </source>
</evidence>
<feature type="transmembrane region" description="Helical" evidence="2">
    <location>
        <begin position="165"/>
        <end position="186"/>
    </location>
</feature>
<feature type="compositionally biased region" description="Acidic residues" evidence="1">
    <location>
        <begin position="300"/>
        <end position="318"/>
    </location>
</feature>
<keyword evidence="2" id="KW-1133">Transmembrane helix</keyword>
<reference evidence="4 5" key="1">
    <citation type="journal article" date="2023" name="Plants (Basel)">
        <title>Bridging the Gap: Combining Genomics and Transcriptomics Approaches to Understand Stylosanthes scabra, an Orphan Legume from the Brazilian Caatinga.</title>
        <authorList>
            <person name="Ferreira-Neto J.R.C."/>
            <person name="da Silva M.D."/>
            <person name="Binneck E."/>
            <person name="de Melo N.F."/>
            <person name="da Silva R.H."/>
            <person name="de Melo A.L.T.M."/>
            <person name="Pandolfi V."/>
            <person name="Bustamante F.O."/>
            <person name="Brasileiro-Vidal A.C."/>
            <person name="Benko-Iseppon A.M."/>
        </authorList>
    </citation>
    <scope>NUCLEOTIDE SEQUENCE [LARGE SCALE GENOMIC DNA]</scope>
    <source>
        <tissue evidence="4">Leaves</tissue>
    </source>
</reference>
<dbReference type="Pfam" id="PF12515">
    <property type="entry name" value="CaATP_NAI"/>
    <property type="match status" value="1"/>
</dbReference>
<name>A0ABU6Q8S3_9FABA</name>
<accession>A0ABU6Q8S3</accession>
<dbReference type="Proteomes" id="UP001341840">
    <property type="component" value="Unassembled WGS sequence"/>
</dbReference>